<protein>
    <submittedName>
        <fullName evidence="2">SDR family NAD(P)-dependent oxidoreductase</fullName>
    </submittedName>
</protein>
<name>A0A6M2BN23_9GAMM</name>
<keyword evidence="3" id="KW-1185">Reference proteome</keyword>
<comment type="caution">
    <text evidence="2">The sequence shown here is derived from an EMBL/GenBank/DDBJ whole genome shotgun (WGS) entry which is preliminary data.</text>
</comment>
<evidence type="ECO:0000313" key="2">
    <source>
        <dbReference type="EMBL" id="NGY03631.1"/>
    </source>
</evidence>
<sequence>MPPEAGPAANAPVVAVTGATGFIGRHLVPALARAGWQVRILVRRDPAGTDWRDLGIESVAGDLRDREARRQLVRGADAVVHLAGLIKAPDTAGYMAVNRDATRALCESIREHTADCPAFYISSLAAREPALSSYAASKRAGEDEMLHILGAKAEVLRPAAVYGPGDRETLIFFQLARLARVPLLGSDRARISVIQVEDLCAAIVSALQLGPHGRVSTICDARAEGYCWRELMQAAAAAIGRADAGYFRLPPAVLQGLALIGDIGHRFGSHQMLGSEKLRELLFEDWTVPVEQRFTAPRWQARFALADGFAHAAAWYRQAGWLAA</sequence>
<evidence type="ECO:0000313" key="3">
    <source>
        <dbReference type="Proteomes" id="UP000472676"/>
    </source>
</evidence>
<dbReference type="GO" id="GO:0044877">
    <property type="term" value="F:protein-containing complex binding"/>
    <property type="evidence" value="ECO:0007669"/>
    <property type="project" value="TreeGrafter"/>
</dbReference>
<gene>
    <name evidence="2" type="ORF">G7Y85_02535</name>
</gene>
<dbReference type="InterPro" id="IPR051207">
    <property type="entry name" value="ComplexI_NDUFA9_subunit"/>
</dbReference>
<dbReference type="InterPro" id="IPR036291">
    <property type="entry name" value="NAD(P)-bd_dom_sf"/>
</dbReference>
<dbReference type="Proteomes" id="UP000472676">
    <property type="component" value="Unassembled WGS sequence"/>
</dbReference>
<evidence type="ECO:0000259" key="1">
    <source>
        <dbReference type="Pfam" id="PF01370"/>
    </source>
</evidence>
<organism evidence="2 3">
    <name type="scientific">Solimonas terrae</name>
    <dbReference type="NCBI Taxonomy" id="1396819"/>
    <lineage>
        <taxon>Bacteria</taxon>
        <taxon>Pseudomonadati</taxon>
        <taxon>Pseudomonadota</taxon>
        <taxon>Gammaproteobacteria</taxon>
        <taxon>Nevskiales</taxon>
        <taxon>Nevskiaceae</taxon>
        <taxon>Solimonas</taxon>
    </lineage>
</organism>
<dbReference type="EMBL" id="JAAMOW010000001">
    <property type="protein sequence ID" value="NGY03631.1"/>
    <property type="molecule type" value="Genomic_DNA"/>
</dbReference>
<dbReference type="RefSeq" id="WP_166251200.1">
    <property type="nucleotide sequence ID" value="NZ_JAAMOW010000001.1"/>
</dbReference>
<proteinExistence type="predicted"/>
<dbReference type="Pfam" id="PF01370">
    <property type="entry name" value="Epimerase"/>
    <property type="match status" value="1"/>
</dbReference>
<dbReference type="InterPro" id="IPR001509">
    <property type="entry name" value="Epimerase_deHydtase"/>
</dbReference>
<reference evidence="2 3" key="1">
    <citation type="journal article" date="2014" name="Int. J. Syst. Evol. Microbiol.">
        <title>Solimonas terrae sp. nov., isolated from soil.</title>
        <authorList>
            <person name="Kim S.J."/>
            <person name="Moon J.Y."/>
            <person name="Weon H.Y."/>
            <person name="Ahn J.H."/>
            <person name="Chen W.M."/>
            <person name="Kwon S.W."/>
        </authorList>
    </citation>
    <scope>NUCLEOTIDE SEQUENCE [LARGE SCALE GENOMIC DNA]</scope>
    <source>
        <strain evidence="2 3">KIS83-12</strain>
    </source>
</reference>
<dbReference type="PANTHER" id="PTHR12126:SF11">
    <property type="entry name" value="NADH DEHYDROGENASE [UBIQUINONE] 1 ALPHA SUBCOMPLEX SUBUNIT 9, MITOCHONDRIAL"/>
    <property type="match status" value="1"/>
</dbReference>
<feature type="domain" description="NAD-dependent epimerase/dehydratase" evidence="1">
    <location>
        <begin position="14"/>
        <end position="216"/>
    </location>
</feature>
<dbReference type="PANTHER" id="PTHR12126">
    <property type="entry name" value="NADH-UBIQUINONE OXIDOREDUCTASE 39 KDA SUBUNIT-RELATED"/>
    <property type="match status" value="1"/>
</dbReference>
<dbReference type="AlphaFoldDB" id="A0A6M2BN23"/>
<accession>A0A6M2BN23</accession>
<dbReference type="SUPFAM" id="SSF51735">
    <property type="entry name" value="NAD(P)-binding Rossmann-fold domains"/>
    <property type="match status" value="1"/>
</dbReference>
<dbReference type="Gene3D" id="3.40.50.720">
    <property type="entry name" value="NAD(P)-binding Rossmann-like Domain"/>
    <property type="match status" value="1"/>
</dbReference>